<comment type="caution">
    <text evidence="1">The sequence shown here is derived from an EMBL/GenBank/DDBJ whole genome shotgun (WGS) entry which is preliminary data.</text>
</comment>
<sequence length="124" mass="14341">MDLTFSNMEKSYFCIATVTVSNCMYEFAVRSVSDVGVVINLLDKQGQEYTPLHIETFMTSTPALFPTEAEKEQYREDCKSKTGWIIREYGADFHQEESQREMTPEEVEAYELVKENLLKEMIAS</sequence>
<proteinExistence type="predicted"/>
<organism evidence="1 2">
    <name type="scientific">Bacillus manliponensis</name>
    <dbReference type="NCBI Taxonomy" id="574376"/>
    <lineage>
        <taxon>Bacteria</taxon>
        <taxon>Bacillati</taxon>
        <taxon>Bacillota</taxon>
        <taxon>Bacilli</taxon>
        <taxon>Bacillales</taxon>
        <taxon>Bacillaceae</taxon>
        <taxon>Bacillus</taxon>
        <taxon>Bacillus cereus group</taxon>
    </lineage>
</organism>
<name>A0A073K4B9_9BACI</name>
<reference evidence="1 2" key="1">
    <citation type="submission" date="2014-06" db="EMBL/GenBank/DDBJ databases">
        <title>Draft genome sequence of Bacillus manliponensis JCM 15802 (MCCC 1A00708).</title>
        <authorList>
            <person name="Lai Q."/>
            <person name="Liu Y."/>
            <person name="Shao Z."/>
        </authorList>
    </citation>
    <scope>NUCLEOTIDE SEQUENCE [LARGE SCALE GENOMIC DNA]</scope>
    <source>
        <strain evidence="1 2">JCM 15802</strain>
    </source>
</reference>
<dbReference type="EMBL" id="JOTN01000001">
    <property type="protein sequence ID" value="KEK21411.1"/>
    <property type="molecule type" value="Genomic_DNA"/>
</dbReference>
<evidence type="ECO:0000313" key="2">
    <source>
        <dbReference type="Proteomes" id="UP000027822"/>
    </source>
</evidence>
<accession>A0A073K4B9</accession>
<dbReference type="AlphaFoldDB" id="A0A073K4B9"/>
<evidence type="ECO:0000313" key="1">
    <source>
        <dbReference type="EMBL" id="KEK21411.1"/>
    </source>
</evidence>
<dbReference type="STRING" id="574376.BAMA_01185"/>
<keyword evidence="2" id="KW-1185">Reference proteome</keyword>
<dbReference type="OrthoDB" id="2904410at2"/>
<dbReference type="RefSeq" id="WP_034635291.1">
    <property type="nucleotide sequence ID" value="NZ_CBCSJC010000002.1"/>
</dbReference>
<protein>
    <submittedName>
        <fullName evidence="1">Uncharacterized protein</fullName>
    </submittedName>
</protein>
<gene>
    <name evidence="1" type="ORF">BAMA_01185</name>
</gene>
<dbReference type="Proteomes" id="UP000027822">
    <property type="component" value="Unassembled WGS sequence"/>
</dbReference>